<dbReference type="PANTHER" id="PTHR47171">
    <property type="entry name" value="FARA-RELATED"/>
    <property type="match status" value="1"/>
</dbReference>
<dbReference type="Proteomes" id="UP001583186">
    <property type="component" value="Unassembled WGS sequence"/>
</dbReference>
<evidence type="ECO:0000313" key="8">
    <source>
        <dbReference type="EMBL" id="KAL1887674.1"/>
    </source>
</evidence>
<evidence type="ECO:0000259" key="7">
    <source>
        <dbReference type="SMART" id="SM00906"/>
    </source>
</evidence>
<dbReference type="SMART" id="SM00906">
    <property type="entry name" value="Fungal_trans"/>
    <property type="match status" value="1"/>
</dbReference>
<comment type="caution">
    <text evidence="8">The sequence shown here is derived from an EMBL/GenBank/DDBJ whole genome shotgun (WGS) entry which is preliminary data.</text>
</comment>
<feature type="compositionally biased region" description="Low complexity" evidence="6">
    <location>
        <begin position="48"/>
        <end position="60"/>
    </location>
</feature>
<feature type="region of interest" description="Disordered" evidence="6">
    <location>
        <begin position="1"/>
        <end position="79"/>
    </location>
</feature>
<proteinExistence type="predicted"/>
<sequence length="466" mass="51970">MTLLNPSSTASTSGDTTAVPKKRRDLVTRGVQKQDYVQEPAHDQVNCTTDTIPTEDTTTPDSHRPQPSQPPHTGTPFEADQWTKIVTRDAAPVPESGRITYLGESWNLSYFLQWKSHTGAVANGANAATLDNASPSSQSDGHSPSLHIPVPPSKSRSHDILSATAPRPYAHASRTSSSVEGQLSQPVKRALLDAYCRHHLTLYPVMSETNLRADFDANTISPLLLAAVLYAGAIHAPEPIIYRAGFESRQACLRKLYLRAKSLFFEEDEEDEEGSASSNDKDNDPLARVQAAFLLHHMWFRPNSTMDCWTWLGLAVRLAQNMGMHRSTARSSLRDDDRKLWKRMWWSLYSRDSQLASGVGKPLIINDLDCDVEPLSMDDFEDHHGQEVRLFAIHQARLADVCKQVMSSRFVPRCAAQPLDNEQKAKLINDLEAWKATLPGSLMYHPNQDPESTPFEALLLETVLRP</sequence>
<evidence type="ECO:0000313" key="9">
    <source>
        <dbReference type="Proteomes" id="UP001583186"/>
    </source>
</evidence>
<organism evidence="8 9">
    <name type="scientific">Sporothrix stenoceras</name>
    <dbReference type="NCBI Taxonomy" id="5173"/>
    <lineage>
        <taxon>Eukaryota</taxon>
        <taxon>Fungi</taxon>
        <taxon>Dikarya</taxon>
        <taxon>Ascomycota</taxon>
        <taxon>Pezizomycotina</taxon>
        <taxon>Sordariomycetes</taxon>
        <taxon>Sordariomycetidae</taxon>
        <taxon>Ophiostomatales</taxon>
        <taxon>Ophiostomataceae</taxon>
        <taxon>Sporothrix</taxon>
    </lineage>
</organism>
<feature type="region of interest" description="Disordered" evidence="6">
    <location>
        <begin position="129"/>
        <end position="159"/>
    </location>
</feature>
<evidence type="ECO:0000256" key="3">
    <source>
        <dbReference type="ARBA" id="ARBA00023125"/>
    </source>
</evidence>
<evidence type="ECO:0000256" key="1">
    <source>
        <dbReference type="ARBA" id="ARBA00022833"/>
    </source>
</evidence>
<keyword evidence="2" id="KW-0805">Transcription regulation</keyword>
<feature type="compositionally biased region" description="Low complexity" evidence="6">
    <location>
        <begin position="129"/>
        <end position="145"/>
    </location>
</feature>
<keyword evidence="4" id="KW-0804">Transcription</keyword>
<reference evidence="8 9" key="1">
    <citation type="journal article" date="2024" name="IMA Fungus">
        <title>IMA Genome - F19 : A genome assembly and annotation guide to empower mycologists, including annotated draft genome sequences of Ceratocystis pirilliformis, Diaporthe australafricana, Fusarium ophioides, Paecilomyces lecythidis, and Sporothrix stenoceras.</title>
        <authorList>
            <person name="Aylward J."/>
            <person name="Wilson A.M."/>
            <person name="Visagie C.M."/>
            <person name="Spraker J."/>
            <person name="Barnes I."/>
            <person name="Buitendag C."/>
            <person name="Ceriani C."/>
            <person name="Del Mar Angel L."/>
            <person name="du Plessis D."/>
            <person name="Fuchs T."/>
            <person name="Gasser K."/>
            <person name="Kramer D."/>
            <person name="Li W."/>
            <person name="Munsamy K."/>
            <person name="Piso A."/>
            <person name="Price J.L."/>
            <person name="Sonnekus B."/>
            <person name="Thomas C."/>
            <person name="van der Nest A."/>
            <person name="van Dijk A."/>
            <person name="van Heerden A."/>
            <person name="van Vuuren N."/>
            <person name="Yilmaz N."/>
            <person name="Duong T.A."/>
            <person name="van der Merwe N.A."/>
            <person name="Wingfield M.J."/>
            <person name="Wingfield B.D."/>
        </authorList>
    </citation>
    <scope>NUCLEOTIDE SEQUENCE [LARGE SCALE GENOMIC DNA]</scope>
    <source>
        <strain evidence="8 9">CMW 5346</strain>
    </source>
</reference>
<gene>
    <name evidence="8" type="ORF">Sste5346_010069</name>
</gene>
<evidence type="ECO:0000256" key="2">
    <source>
        <dbReference type="ARBA" id="ARBA00023015"/>
    </source>
</evidence>
<protein>
    <recommendedName>
        <fullName evidence="7">Xylanolytic transcriptional activator regulatory domain-containing protein</fullName>
    </recommendedName>
</protein>
<feature type="compositionally biased region" description="Low complexity" evidence="6">
    <location>
        <begin position="7"/>
        <end position="18"/>
    </location>
</feature>
<evidence type="ECO:0000256" key="5">
    <source>
        <dbReference type="ARBA" id="ARBA00023242"/>
    </source>
</evidence>
<accession>A0ABR3YJR4</accession>
<evidence type="ECO:0000256" key="4">
    <source>
        <dbReference type="ARBA" id="ARBA00023163"/>
    </source>
</evidence>
<evidence type="ECO:0000256" key="6">
    <source>
        <dbReference type="SAM" id="MobiDB-lite"/>
    </source>
</evidence>
<keyword evidence="3" id="KW-0238">DNA-binding</keyword>
<dbReference type="Pfam" id="PF04082">
    <property type="entry name" value="Fungal_trans"/>
    <property type="match status" value="1"/>
</dbReference>
<keyword evidence="5" id="KW-0539">Nucleus</keyword>
<dbReference type="CDD" id="cd12148">
    <property type="entry name" value="fungal_TF_MHR"/>
    <property type="match status" value="1"/>
</dbReference>
<dbReference type="InterPro" id="IPR007219">
    <property type="entry name" value="XnlR_reg_dom"/>
</dbReference>
<keyword evidence="1" id="KW-0862">Zinc</keyword>
<dbReference type="InterPro" id="IPR052073">
    <property type="entry name" value="Amide_Lactam_Regulators"/>
</dbReference>
<dbReference type="PANTHER" id="PTHR47171:SF1">
    <property type="entry name" value="ZN(II)2CYS6 TRANSCRIPTION FACTOR (EUROFUNG)"/>
    <property type="match status" value="1"/>
</dbReference>
<dbReference type="EMBL" id="JAWCUI010000112">
    <property type="protein sequence ID" value="KAL1887674.1"/>
    <property type="molecule type" value="Genomic_DNA"/>
</dbReference>
<keyword evidence="9" id="KW-1185">Reference proteome</keyword>
<feature type="domain" description="Xylanolytic transcriptional activator regulatory" evidence="7">
    <location>
        <begin position="308"/>
        <end position="380"/>
    </location>
</feature>
<name>A0ABR3YJR4_9PEZI</name>